<organism evidence="1 2">
    <name type="scientific">Mycolicibacterium boenickei</name>
    <dbReference type="NCBI Taxonomy" id="146017"/>
    <lineage>
        <taxon>Bacteria</taxon>
        <taxon>Bacillati</taxon>
        <taxon>Actinomycetota</taxon>
        <taxon>Actinomycetes</taxon>
        <taxon>Mycobacteriales</taxon>
        <taxon>Mycobacteriaceae</taxon>
        <taxon>Mycolicibacterium</taxon>
    </lineage>
</organism>
<evidence type="ECO:0000313" key="1">
    <source>
        <dbReference type="EMBL" id="BBX88816.1"/>
    </source>
</evidence>
<proteinExistence type="predicted"/>
<evidence type="ECO:0000313" key="2">
    <source>
        <dbReference type="Proteomes" id="UP000466683"/>
    </source>
</evidence>
<keyword evidence="2" id="KW-1185">Reference proteome</keyword>
<gene>
    <name evidence="1" type="ORF">MBOE_04650</name>
</gene>
<accession>A0ABM7IPV6</accession>
<reference evidence="1 2" key="1">
    <citation type="journal article" date="2019" name="Emerg. Microbes Infect.">
        <title>Comprehensive subspecies identification of 175 nontuberculous mycobacteria species based on 7547 genomic profiles.</title>
        <authorList>
            <person name="Matsumoto Y."/>
            <person name="Kinjo T."/>
            <person name="Motooka D."/>
            <person name="Nabeya D."/>
            <person name="Jung N."/>
            <person name="Uechi K."/>
            <person name="Horii T."/>
            <person name="Iida T."/>
            <person name="Fujita J."/>
            <person name="Nakamura S."/>
        </authorList>
    </citation>
    <scope>NUCLEOTIDE SEQUENCE [LARGE SCALE GENOMIC DNA]</scope>
    <source>
        <strain evidence="1 2">JCM 15653</strain>
    </source>
</reference>
<protein>
    <submittedName>
        <fullName evidence="1">Uncharacterized protein</fullName>
    </submittedName>
</protein>
<sequence length="81" mass="8222">MVVRLAEVASKTCIHLVTGSTKVEAVSCTEADEIAGSWASGRGAAMGATATTLAAVRAMAAVENGRSAVCIKTPSEGTRRQ</sequence>
<dbReference type="EMBL" id="AP022579">
    <property type="protein sequence ID" value="BBX88816.1"/>
    <property type="molecule type" value="Genomic_DNA"/>
</dbReference>
<name>A0ABM7IPV6_9MYCO</name>
<dbReference type="Proteomes" id="UP000466683">
    <property type="component" value="Chromosome"/>
</dbReference>